<gene>
    <name evidence="6" type="ORF">M0813_24555</name>
</gene>
<dbReference type="PROSITE" id="PS00678">
    <property type="entry name" value="WD_REPEATS_1"/>
    <property type="match status" value="1"/>
</dbReference>
<dbReference type="Pfam" id="PF14844">
    <property type="entry name" value="PH_BEACH"/>
    <property type="match status" value="1"/>
</dbReference>
<feature type="domain" description="BEACH" evidence="4">
    <location>
        <begin position="175"/>
        <end position="469"/>
    </location>
</feature>
<organism evidence="6 7">
    <name type="scientific">Anaeramoeba flamelloides</name>
    <dbReference type="NCBI Taxonomy" id="1746091"/>
    <lineage>
        <taxon>Eukaryota</taxon>
        <taxon>Metamonada</taxon>
        <taxon>Anaeramoebidae</taxon>
        <taxon>Anaeramoeba</taxon>
    </lineage>
</organism>
<dbReference type="InterPro" id="IPR023362">
    <property type="entry name" value="PH-BEACH_dom"/>
</dbReference>
<dbReference type="Pfam" id="PF02138">
    <property type="entry name" value="Beach"/>
    <property type="match status" value="1"/>
</dbReference>
<dbReference type="CDD" id="cd06071">
    <property type="entry name" value="Beach"/>
    <property type="match status" value="1"/>
</dbReference>
<evidence type="ECO:0000259" key="4">
    <source>
        <dbReference type="PROSITE" id="PS50197"/>
    </source>
</evidence>
<dbReference type="Gene3D" id="1.10.1540.10">
    <property type="entry name" value="BEACH domain"/>
    <property type="match status" value="1"/>
</dbReference>
<dbReference type="InterPro" id="IPR015943">
    <property type="entry name" value="WD40/YVTN_repeat-like_dom_sf"/>
</dbReference>
<dbReference type="PANTHER" id="PTHR46108:SF4">
    <property type="entry name" value="BLUE CHEESE"/>
    <property type="match status" value="1"/>
</dbReference>
<dbReference type="InterPro" id="IPR011993">
    <property type="entry name" value="PH-like_dom_sf"/>
</dbReference>
<evidence type="ECO:0000313" key="7">
    <source>
        <dbReference type="Proteomes" id="UP001150062"/>
    </source>
</evidence>
<dbReference type="PROSITE" id="PS50294">
    <property type="entry name" value="WD_REPEATS_REGION"/>
    <property type="match status" value="1"/>
</dbReference>
<protein>
    <submittedName>
        <fullName evidence="6">Beige/beach-related</fullName>
    </submittedName>
</protein>
<dbReference type="PROSITE" id="PS51783">
    <property type="entry name" value="PH_BEACH"/>
    <property type="match status" value="1"/>
</dbReference>
<dbReference type="Proteomes" id="UP001150062">
    <property type="component" value="Unassembled WGS sequence"/>
</dbReference>
<dbReference type="InterPro" id="IPR000409">
    <property type="entry name" value="BEACH_dom"/>
</dbReference>
<feature type="domain" description="BEACH-type PH" evidence="5">
    <location>
        <begin position="27"/>
        <end position="158"/>
    </location>
</feature>
<dbReference type="Gene3D" id="2.130.10.10">
    <property type="entry name" value="YVTN repeat-like/Quinoprotein amine dehydrogenase"/>
    <property type="match status" value="1"/>
</dbReference>
<comment type="caution">
    <text evidence="6">The sequence shown here is derived from an EMBL/GenBank/DDBJ whole genome shotgun (WGS) entry which is preliminary data.</text>
</comment>
<dbReference type="InterPro" id="IPR001680">
    <property type="entry name" value="WD40_rpt"/>
</dbReference>
<sequence>MNSIKQLELKNLIKKIQKDQRILRYLERKEEIVFKFNCSRITELDSTVAICLISQKNIYLIDNYRINTEGEIEEFFKKEENIWSSTSKQKQTDENDKKNKKIKKHKCIKIPILELSDLKKRRYLLQKTALEFFSHEGINHLINLDNSKTVKTVIKKVSSLYISPVEGMEEIGIFGTVENFLKPVNKSKLWEDGLISNFEYLMYINSLAGRTFNDLTQYPVFPWILSDYDSKDLDLSDPNVYRDLSKPMGALGNDRAEQFKMRYENWEDPSGQIPAFHYGSHYSSSGIVLYYLLRLEPFTKLFIKFQGGAFDHADRLFQSIAKTYKAASGENMSDVKELIPEFFYMPEFLKNQNKYYFGKKASNREIVDDVELPPWANNDPYEFIRINRMALESDYVSEHLHEWIDLIFGYKQRGEEAAKALNVFYYLTYVGAVNLDKIEDEVEKTSIIAQINNFGQTPIQLFKKPHPKKKINTKKKKLVISSNPNSLESEIVHEYTEAIGNIDINTNNQVYCLGEKKLLIPNTFKYISWNNSDHSLRFKTLEGDYDLKVYENMHLGKINSVAVADCGKLVVTGGTDSVINFWRNKYIRNKQTLVLINTFIGHKSEITSLAISKELMIIVSGSKDNSCIIWDIGNLIFLRKLENFSNTICDIQINHSTGEIIACSNSELKIWTINGNLLAKLQNVKIPITCIKMTNMGEHNNDHVYITGHIDGSISFWALIHKNGIRSFKQIFVKKVSNVKISALYVSFNNQILYTGDQNGNLLSWKIPNNEQNLKKNYDLL</sequence>
<evidence type="ECO:0000313" key="6">
    <source>
        <dbReference type="EMBL" id="KAJ6240212.1"/>
    </source>
</evidence>
<dbReference type="PANTHER" id="PTHR46108">
    <property type="entry name" value="BLUE CHEESE"/>
    <property type="match status" value="1"/>
</dbReference>
<keyword evidence="1 3" id="KW-0853">WD repeat</keyword>
<evidence type="ECO:0000259" key="5">
    <source>
        <dbReference type="PROSITE" id="PS51783"/>
    </source>
</evidence>
<dbReference type="InterPro" id="IPR036372">
    <property type="entry name" value="BEACH_dom_sf"/>
</dbReference>
<dbReference type="SMART" id="SM01026">
    <property type="entry name" value="Beach"/>
    <property type="match status" value="1"/>
</dbReference>
<dbReference type="InterPro" id="IPR036322">
    <property type="entry name" value="WD40_repeat_dom_sf"/>
</dbReference>
<dbReference type="SUPFAM" id="SSF50978">
    <property type="entry name" value="WD40 repeat-like"/>
    <property type="match status" value="1"/>
</dbReference>
<dbReference type="Gene3D" id="2.30.29.30">
    <property type="entry name" value="Pleckstrin-homology domain (PH domain)/Phosphotyrosine-binding domain (PTB)"/>
    <property type="match status" value="1"/>
</dbReference>
<feature type="repeat" description="WD" evidence="3">
    <location>
        <begin position="599"/>
        <end position="632"/>
    </location>
</feature>
<dbReference type="SMART" id="SM00320">
    <property type="entry name" value="WD40"/>
    <property type="match status" value="5"/>
</dbReference>
<dbReference type="PROSITE" id="PS50082">
    <property type="entry name" value="WD_REPEATS_2"/>
    <property type="match status" value="2"/>
</dbReference>
<dbReference type="InterPro" id="IPR019775">
    <property type="entry name" value="WD40_repeat_CS"/>
</dbReference>
<proteinExistence type="predicted"/>
<dbReference type="PROSITE" id="PS50197">
    <property type="entry name" value="BEACH"/>
    <property type="match status" value="1"/>
</dbReference>
<evidence type="ECO:0000256" key="1">
    <source>
        <dbReference type="ARBA" id="ARBA00022574"/>
    </source>
</evidence>
<keyword evidence="7" id="KW-1185">Reference proteome</keyword>
<feature type="repeat" description="WD" evidence="3">
    <location>
        <begin position="551"/>
        <end position="582"/>
    </location>
</feature>
<dbReference type="SUPFAM" id="SSF50729">
    <property type="entry name" value="PH domain-like"/>
    <property type="match status" value="1"/>
</dbReference>
<reference evidence="6" key="1">
    <citation type="submission" date="2022-08" db="EMBL/GenBank/DDBJ databases">
        <title>Novel sulfate-reducing endosymbionts in the free-living metamonad Anaeramoeba.</title>
        <authorList>
            <person name="Jerlstrom-Hultqvist J."/>
            <person name="Cepicka I."/>
            <person name="Gallot-Lavallee L."/>
            <person name="Salas-Leiva D."/>
            <person name="Curtis B.A."/>
            <person name="Zahonova K."/>
            <person name="Pipaliya S."/>
            <person name="Dacks J."/>
            <person name="Roger A.J."/>
        </authorList>
    </citation>
    <scope>NUCLEOTIDE SEQUENCE</scope>
    <source>
        <strain evidence="6">Schooner1</strain>
    </source>
</reference>
<accession>A0ABQ8Y7R1</accession>
<name>A0ABQ8Y7R1_9EUKA</name>
<dbReference type="Pfam" id="PF00400">
    <property type="entry name" value="WD40"/>
    <property type="match status" value="2"/>
</dbReference>
<keyword evidence="2" id="KW-0677">Repeat</keyword>
<evidence type="ECO:0000256" key="2">
    <source>
        <dbReference type="ARBA" id="ARBA00022737"/>
    </source>
</evidence>
<evidence type="ECO:0000256" key="3">
    <source>
        <dbReference type="PROSITE-ProRule" id="PRU00221"/>
    </source>
</evidence>
<dbReference type="SUPFAM" id="SSF81837">
    <property type="entry name" value="BEACH domain"/>
    <property type="match status" value="1"/>
</dbReference>
<dbReference type="InterPro" id="IPR051944">
    <property type="entry name" value="BEACH_domain_protein"/>
</dbReference>
<dbReference type="EMBL" id="JAOAOG010000213">
    <property type="protein sequence ID" value="KAJ6240212.1"/>
    <property type="molecule type" value="Genomic_DNA"/>
</dbReference>